<proteinExistence type="predicted"/>
<feature type="compositionally biased region" description="Basic and acidic residues" evidence="1">
    <location>
        <begin position="53"/>
        <end position="62"/>
    </location>
</feature>
<sequence>MQDRQPTPSRRRFFAGAATVGAAAASVAVLPRMVTTPQAVVEQAPRPTPERGGGYHESDHVRHYYNTTRI</sequence>
<protein>
    <submittedName>
        <fullName evidence="2">Formate dehydrogenase region TAT target</fullName>
    </submittedName>
</protein>
<dbReference type="InterPro" id="IPR014177">
    <property type="entry name" value="Formate_DH_TAT-contain"/>
</dbReference>
<dbReference type="InterPro" id="IPR006311">
    <property type="entry name" value="TAT_signal"/>
</dbReference>
<evidence type="ECO:0000313" key="2">
    <source>
        <dbReference type="EMBL" id="ACM34226.1"/>
    </source>
</evidence>
<dbReference type="EMBL" id="CP001392">
    <property type="protein sequence ID" value="ACM34226.1"/>
    <property type="molecule type" value="Genomic_DNA"/>
</dbReference>
<feature type="region of interest" description="Disordered" evidence="1">
    <location>
        <begin position="39"/>
        <end position="70"/>
    </location>
</feature>
<reference evidence="2 3" key="1">
    <citation type="journal article" date="2010" name="J. Bacteriol.">
        <title>Completed genome sequence of the anaerobic iron-oxidizing bacterium Acidovorax ebreus strain TPSY.</title>
        <authorList>
            <person name="Byrne-Bailey K.G."/>
            <person name="Weber K.A."/>
            <person name="Chair A.H."/>
            <person name="Bose S."/>
            <person name="Knox T."/>
            <person name="Spanbauer T.L."/>
            <person name="Chertkov O."/>
            <person name="Coates J.D."/>
        </authorList>
    </citation>
    <scope>NUCLEOTIDE SEQUENCE [LARGE SCALE GENOMIC DNA]</scope>
    <source>
        <strain evidence="2 3">TPSY</strain>
    </source>
</reference>
<dbReference type="Proteomes" id="UP000000450">
    <property type="component" value="Chromosome"/>
</dbReference>
<organism evidence="2 3">
    <name type="scientific">Acidovorax ebreus (strain TPSY)</name>
    <name type="common">Diaphorobacter sp. (strain TPSY)</name>
    <dbReference type="NCBI Taxonomy" id="535289"/>
    <lineage>
        <taxon>Bacteria</taxon>
        <taxon>Pseudomonadati</taxon>
        <taxon>Pseudomonadota</taxon>
        <taxon>Betaproteobacteria</taxon>
        <taxon>Burkholderiales</taxon>
        <taxon>Comamonadaceae</taxon>
        <taxon>Diaphorobacter</taxon>
    </lineage>
</organism>
<dbReference type="GeneID" id="84684178"/>
<accession>A0A9J9UBM5</accession>
<dbReference type="NCBIfam" id="TIGR02811">
    <property type="entry name" value="formate_TAT"/>
    <property type="match status" value="1"/>
</dbReference>
<gene>
    <name evidence="2" type="ordered locus">Dtpsy_2792</name>
</gene>
<dbReference type="PROSITE" id="PS51318">
    <property type="entry name" value="TAT"/>
    <property type="match status" value="1"/>
</dbReference>
<evidence type="ECO:0000256" key="1">
    <source>
        <dbReference type="SAM" id="MobiDB-lite"/>
    </source>
</evidence>
<keyword evidence="3" id="KW-1185">Reference proteome</keyword>
<dbReference type="RefSeq" id="WP_015914109.1">
    <property type="nucleotide sequence ID" value="NC_011992.1"/>
</dbReference>
<dbReference type="KEGG" id="dia:Dtpsy_2792"/>
<evidence type="ECO:0000313" key="3">
    <source>
        <dbReference type="Proteomes" id="UP000000450"/>
    </source>
</evidence>
<dbReference type="PIRSF" id="PIRSF036704">
    <property type="entry name" value="UCP036704"/>
    <property type="match status" value="1"/>
</dbReference>
<name>A0A9J9UBM5_ACIET</name>
<dbReference type="AlphaFoldDB" id="A0A9J9UBM5"/>